<dbReference type="OrthoDB" id="2930007at2"/>
<proteinExistence type="predicted"/>
<dbReference type="InterPro" id="IPR036173">
    <property type="entry name" value="G39-like_N_sf"/>
</dbReference>
<protein>
    <recommendedName>
        <fullName evidence="4">Replicative helicase inhibitor G39P N-terminal domain-containing protein</fullName>
    </recommendedName>
</protein>
<organism evidence="2 3">
    <name type="scientific">Alteribacter keqinensis</name>
    <dbReference type="NCBI Taxonomy" id="2483800"/>
    <lineage>
        <taxon>Bacteria</taxon>
        <taxon>Bacillati</taxon>
        <taxon>Bacillota</taxon>
        <taxon>Bacilli</taxon>
        <taxon>Bacillales</taxon>
        <taxon>Bacillaceae</taxon>
        <taxon>Alteribacter</taxon>
    </lineage>
</organism>
<dbReference type="Proteomes" id="UP000278746">
    <property type="component" value="Unassembled WGS sequence"/>
</dbReference>
<feature type="region of interest" description="Disordered" evidence="1">
    <location>
        <begin position="61"/>
        <end position="93"/>
    </location>
</feature>
<dbReference type="SUPFAM" id="SSF89064">
    <property type="entry name" value="Replisome organizer (g39p helicase loader/inhibitor protein)"/>
    <property type="match status" value="1"/>
</dbReference>
<accession>A0A3M7TPJ4</accession>
<dbReference type="AlphaFoldDB" id="A0A3M7TPJ4"/>
<keyword evidence="3" id="KW-1185">Reference proteome</keyword>
<dbReference type="Gene3D" id="1.10.8.200">
    <property type="entry name" value="Replisome organizer (g39p helicase loader/inhibitor protein)"/>
    <property type="match status" value="1"/>
</dbReference>
<sequence>MDKQQAAKVIKDIDRFYPGRMRMDIGTVESWFRHLEKEEYDTVIGRLDAYAKENKYPPTLFDLLDNPRPERDRKGTDKVKEWEAKASGGPVEHSSGVDALWLYPFR</sequence>
<reference evidence="2 3" key="1">
    <citation type="submission" date="2018-10" db="EMBL/GenBank/DDBJ databases">
        <title>Bacillus Keqinensis sp. nov., a moderately halophilic bacterium isolated from a saline-alkaline lake.</title>
        <authorList>
            <person name="Wang H."/>
        </authorList>
    </citation>
    <scope>NUCLEOTIDE SEQUENCE [LARGE SCALE GENOMIC DNA]</scope>
    <source>
        <strain evidence="2 3">KQ-3</strain>
    </source>
</reference>
<comment type="caution">
    <text evidence="2">The sequence shown here is derived from an EMBL/GenBank/DDBJ whole genome shotgun (WGS) entry which is preliminary data.</text>
</comment>
<dbReference type="RefSeq" id="WP_122900876.1">
    <property type="nucleotide sequence ID" value="NZ_RHIB01000003.1"/>
</dbReference>
<evidence type="ECO:0000256" key="1">
    <source>
        <dbReference type="SAM" id="MobiDB-lite"/>
    </source>
</evidence>
<feature type="compositionally biased region" description="Basic and acidic residues" evidence="1">
    <location>
        <begin position="65"/>
        <end position="84"/>
    </location>
</feature>
<evidence type="ECO:0000313" key="2">
    <source>
        <dbReference type="EMBL" id="RNA66937.1"/>
    </source>
</evidence>
<gene>
    <name evidence="2" type="ORF">EBO34_17205</name>
</gene>
<evidence type="ECO:0000313" key="3">
    <source>
        <dbReference type="Proteomes" id="UP000278746"/>
    </source>
</evidence>
<evidence type="ECO:0008006" key="4">
    <source>
        <dbReference type="Google" id="ProtNLM"/>
    </source>
</evidence>
<name>A0A3M7TPJ4_9BACI</name>
<dbReference type="EMBL" id="RHIB01000003">
    <property type="protein sequence ID" value="RNA66937.1"/>
    <property type="molecule type" value="Genomic_DNA"/>
</dbReference>